<evidence type="ECO:0000313" key="1">
    <source>
        <dbReference type="EMBL" id="CAE7368399.1"/>
    </source>
</evidence>
<dbReference type="Proteomes" id="UP000649617">
    <property type="component" value="Unassembled WGS sequence"/>
</dbReference>
<dbReference type="OrthoDB" id="407287at2759"/>
<dbReference type="Gene3D" id="3.80.10.10">
    <property type="entry name" value="Ribonuclease Inhibitor"/>
    <property type="match status" value="1"/>
</dbReference>
<protein>
    <submittedName>
        <fullName evidence="1">Uncharacterized protein</fullName>
    </submittedName>
</protein>
<evidence type="ECO:0000313" key="2">
    <source>
        <dbReference type="Proteomes" id="UP000649617"/>
    </source>
</evidence>
<comment type="caution">
    <text evidence="1">The sequence shown here is derived from an EMBL/GenBank/DDBJ whole genome shotgun (WGS) entry which is preliminary data.</text>
</comment>
<reference evidence="1" key="1">
    <citation type="submission" date="2021-02" db="EMBL/GenBank/DDBJ databases">
        <authorList>
            <person name="Dougan E. K."/>
            <person name="Rhodes N."/>
            <person name="Thang M."/>
            <person name="Chan C."/>
        </authorList>
    </citation>
    <scope>NUCLEOTIDE SEQUENCE</scope>
</reference>
<dbReference type="EMBL" id="CAJNIZ010014991">
    <property type="protein sequence ID" value="CAE7368399.1"/>
    <property type="molecule type" value="Genomic_DNA"/>
</dbReference>
<accession>A0A812QFC8</accession>
<dbReference type="AlphaFoldDB" id="A0A812QFC8"/>
<feature type="non-terminal residue" evidence="1">
    <location>
        <position position="178"/>
    </location>
</feature>
<feature type="non-terminal residue" evidence="1">
    <location>
        <position position="1"/>
    </location>
</feature>
<name>A0A812QFC8_SYMPI</name>
<dbReference type="SUPFAM" id="SSF52047">
    <property type="entry name" value="RNI-like"/>
    <property type="match status" value="1"/>
</dbReference>
<proteinExistence type="predicted"/>
<gene>
    <name evidence="1" type="ORF">SPIL2461_LOCUS8929</name>
</gene>
<sequence>QIPSSEARVECSVDLADNSLSRSDTLAQMLQNLRETSLHVTTLRLYKNRYDDSAATALADHICEAAAQHRPLMQLHVSNNCLTEAGVRLLIEAAHRSQGYPRSTNSPELKSLGQDSGRRALWLRVENQDPPIARPQDLLDECNSAGIPVCVLAEGSGHRLPAGAVVQIHPCFSKRLAT</sequence>
<organism evidence="1 2">
    <name type="scientific">Symbiodinium pilosum</name>
    <name type="common">Dinoflagellate</name>
    <dbReference type="NCBI Taxonomy" id="2952"/>
    <lineage>
        <taxon>Eukaryota</taxon>
        <taxon>Sar</taxon>
        <taxon>Alveolata</taxon>
        <taxon>Dinophyceae</taxon>
        <taxon>Suessiales</taxon>
        <taxon>Symbiodiniaceae</taxon>
        <taxon>Symbiodinium</taxon>
    </lineage>
</organism>
<dbReference type="InterPro" id="IPR032675">
    <property type="entry name" value="LRR_dom_sf"/>
</dbReference>
<keyword evidence="2" id="KW-1185">Reference proteome</keyword>